<feature type="compositionally biased region" description="Polar residues" evidence="1">
    <location>
        <begin position="9"/>
        <end position="27"/>
    </location>
</feature>
<evidence type="ECO:0000313" key="3">
    <source>
        <dbReference type="EMBL" id="KAF7279171.1"/>
    </source>
</evidence>
<dbReference type="SUPFAM" id="SSF57756">
    <property type="entry name" value="Retrovirus zinc finger-like domains"/>
    <property type="match status" value="1"/>
</dbReference>
<dbReference type="GO" id="GO:0008270">
    <property type="term" value="F:zinc ion binding"/>
    <property type="evidence" value="ECO:0007669"/>
    <property type="project" value="InterPro"/>
</dbReference>
<reference evidence="3" key="1">
    <citation type="submission" date="2020-08" db="EMBL/GenBank/DDBJ databases">
        <title>Genome sequencing and assembly of the red palm weevil Rhynchophorus ferrugineus.</title>
        <authorList>
            <person name="Dias G.B."/>
            <person name="Bergman C.M."/>
            <person name="Manee M."/>
        </authorList>
    </citation>
    <scope>NUCLEOTIDE SEQUENCE</scope>
    <source>
        <strain evidence="3">AA-2017</strain>
        <tissue evidence="3">Whole larva</tissue>
    </source>
</reference>
<feature type="region of interest" description="Disordered" evidence="1">
    <location>
        <begin position="1"/>
        <end position="27"/>
    </location>
</feature>
<proteinExistence type="predicted"/>
<dbReference type="GO" id="GO:0003676">
    <property type="term" value="F:nucleic acid binding"/>
    <property type="evidence" value="ECO:0007669"/>
    <property type="project" value="InterPro"/>
</dbReference>
<dbReference type="SMART" id="SM00343">
    <property type="entry name" value="ZnF_C2HC"/>
    <property type="match status" value="2"/>
</dbReference>
<evidence type="ECO:0000313" key="4">
    <source>
        <dbReference type="Proteomes" id="UP000625711"/>
    </source>
</evidence>
<evidence type="ECO:0000259" key="2">
    <source>
        <dbReference type="SMART" id="SM00343"/>
    </source>
</evidence>
<accession>A0A834IHG8</accession>
<dbReference type="InterPro" id="IPR001878">
    <property type="entry name" value="Znf_CCHC"/>
</dbReference>
<feature type="domain" description="CCHC-type" evidence="2">
    <location>
        <begin position="266"/>
        <end position="282"/>
    </location>
</feature>
<dbReference type="InterPro" id="IPR036875">
    <property type="entry name" value="Znf_CCHC_sf"/>
</dbReference>
<keyword evidence="4" id="KW-1185">Reference proteome</keyword>
<organism evidence="3 4">
    <name type="scientific">Rhynchophorus ferrugineus</name>
    <name type="common">Red palm weevil</name>
    <name type="synonym">Curculio ferrugineus</name>
    <dbReference type="NCBI Taxonomy" id="354439"/>
    <lineage>
        <taxon>Eukaryota</taxon>
        <taxon>Metazoa</taxon>
        <taxon>Ecdysozoa</taxon>
        <taxon>Arthropoda</taxon>
        <taxon>Hexapoda</taxon>
        <taxon>Insecta</taxon>
        <taxon>Pterygota</taxon>
        <taxon>Neoptera</taxon>
        <taxon>Endopterygota</taxon>
        <taxon>Coleoptera</taxon>
        <taxon>Polyphaga</taxon>
        <taxon>Cucujiformia</taxon>
        <taxon>Curculionidae</taxon>
        <taxon>Dryophthorinae</taxon>
        <taxon>Rhynchophorus</taxon>
    </lineage>
</organism>
<dbReference type="EMBL" id="JAACXV010000374">
    <property type="protein sequence ID" value="KAF7279171.1"/>
    <property type="molecule type" value="Genomic_DNA"/>
</dbReference>
<gene>
    <name evidence="3" type="ORF">GWI33_007582</name>
</gene>
<sequence length="322" mass="37273">MDSSSSSSYETTTHTQMASSSWSYKSSNTGHSELRISQLEEKLEELVKQNTALPPQSLAPAAPTTGLAYCIPEFSPEDRTMSANQWIEKIDQIRKDNKWNDLTTIYNMQLHLTGTAKSWYQRLPNYNFTWNQVRSLILHKFPEITDFAANLRKMLNRVKNPQESMTTYYNDKMELLRACGIRGKNSVSCIVDGILDPVIQNSARAGNYNSPEEFYEQYMFAYNFGEENIKRELNEESALDQISERDLRYVPRKRHYSQPYFDYNRKCFNCQGRGHLFANCKKPKVFCTLCDRVGHTAENCKAAFFRGSGSMKFYKNTEGRQT</sequence>
<dbReference type="Proteomes" id="UP000625711">
    <property type="component" value="Unassembled WGS sequence"/>
</dbReference>
<dbReference type="OrthoDB" id="6725237at2759"/>
<name>A0A834IHG8_RHYFE</name>
<protein>
    <recommendedName>
        <fullName evidence="2">CCHC-type domain-containing protein</fullName>
    </recommendedName>
</protein>
<evidence type="ECO:0000256" key="1">
    <source>
        <dbReference type="SAM" id="MobiDB-lite"/>
    </source>
</evidence>
<comment type="caution">
    <text evidence="3">The sequence shown here is derived from an EMBL/GenBank/DDBJ whole genome shotgun (WGS) entry which is preliminary data.</text>
</comment>
<dbReference type="AlphaFoldDB" id="A0A834IHG8"/>
<feature type="domain" description="CCHC-type" evidence="2">
    <location>
        <begin position="286"/>
        <end position="302"/>
    </location>
</feature>
<dbReference type="Gene3D" id="4.10.60.10">
    <property type="entry name" value="Zinc finger, CCHC-type"/>
    <property type="match status" value="1"/>
</dbReference>